<keyword evidence="2" id="KW-1185">Reference proteome</keyword>
<dbReference type="EMBL" id="SJPM01000016">
    <property type="protein sequence ID" value="TWT91227.1"/>
    <property type="molecule type" value="Genomic_DNA"/>
</dbReference>
<proteinExistence type="predicted"/>
<gene>
    <name evidence="1" type="ORF">Pla100_54010</name>
</gene>
<evidence type="ECO:0000313" key="1">
    <source>
        <dbReference type="EMBL" id="TWT91227.1"/>
    </source>
</evidence>
<dbReference type="AlphaFoldDB" id="A0A5C5ZW30"/>
<organism evidence="1 2">
    <name type="scientific">Neorhodopirellula pilleata</name>
    <dbReference type="NCBI Taxonomy" id="2714738"/>
    <lineage>
        <taxon>Bacteria</taxon>
        <taxon>Pseudomonadati</taxon>
        <taxon>Planctomycetota</taxon>
        <taxon>Planctomycetia</taxon>
        <taxon>Pirellulales</taxon>
        <taxon>Pirellulaceae</taxon>
        <taxon>Neorhodopirellula</taxon>
    </lineage>
</organism>
<sequence length="143" mass="16339">MISSDATQARQHSDSDEFGQIRLFHWGYRFHSLLNSVSTGLGYHRVAVGRGLSVGRLSVRSTGRSQLVTKFWVIQKYLLYLSRKLLRHISLPQLDLIDRNVILLLNARRAAAIADIFFELGHECFNDLRFLPVEIVLLTGVLF</sequence>
<comment type="caution">
    <text evidence="1">The sequence shown here is derived from an EMBL/GenBank/DDBJ whole genome shotgun (WGS) entry which is preliminary data.</text>
</comment>
<reference evidence="1 2" key="1">
    <citation type="submission" date="2019-02" db="EMBL/GenBank/DDBJ databases">
        <title>Deep-cultivation of Planctomycetes and their phenomic and genomic characterization uncovers novel biology.</title>
        <authorList>
            <person name="Wiegand S."/>
            <person name="Jogler M."/>
            <person name="Boedeker C."/>
            <person name="Pinto D."/>
            <person name="Vollmers J."/>
            <person name="Rivas-Marin E."/>
            <person name="Kohn T."/>
            <person name="Peeters S.H."/>
            <person name="Heuer A."/>
            <person name="Rast P."/>
            <person name="Oberbeckmann S."/>
            <person name="Bunk B."/>
            <person name="Jeske O."/>
            <person name="Meyerdierks A."/>
            <person name="Storesund J.E."/>
            <person name="Kallscheuer N."/>
            <person name="Luecker S."/>
            <person name="Lage O.M."/>
            <person name="Pohl T."/>
            <person name="Merkel B.J."/>
            <person name="Hornburger P."/>
            <person name="Mueller R.-W."/>
            <person name="Bruemmer F."/>
            <person name="Labrenz M."/>
            <person name="Spormann A.M."/>
            <person name="Op Den Camp H."/>
            <person name="Overmann J."/>
            <person name="Amann R."/>
            <person name="Jetten M.S.M."/>
            <person name="Mascher T."/>
            <person name="Medema M.H."/>
            <person name="Devos D.P."/>
            <person name="Kaster A.-K."/>
            <person name="Ovreas L."/>
            <person name="Rohde M."/>
            <person name="Galperin M.Y."/>
            <person name="Jogler C."/>
        </authorList>
    </citation>
    <scope>NUCLEOTIDE SEQUENCE [LARGE SCALE GENOMIC DNA]</scope>
    <source>
        <strain evidence="1 2">Pla100</strain>
    </source>
</reference>
<dbReference type="Proteomes" id="UP000316213">
    <property type="component" value="Unassembled WGS sequence"/>
</dbReference>
<evidence type="ECO:0000313" key="2">
    <source>
        <dbReference type="Proteomes" id="UP000316213"/>
    </source>
</evidence>
<protein>
    <recommendedName>
        <fullName evidence="3">Transposase DDE domain-containing protein</fullName>
    </recommendedName>
</protein>
<name>A0A5C5ZW30_9BACT</name>
<evidence type="ECO:0008006" key="3">
    <source>
        <dbReference type="Google" id="ProtNLM"/>
    </source>
</evidence>
<accession>A0A5C5ZW30</accession>